<evidence type="ECO:0000313" key="4">
    <source>
        <dbReference type="EMBL" id="SIR46543.1"/>
    </source>
</evidence>
<dbReference type="CDD" id="cd19481">
    <property type="entry name" value="RecA-like_protease"/>
    <property type="match status" value="1"/>
</dbReference>
<dbReference type="OrthoDB" id="5297432at2"/>
<feature type="domain" description="AAA+ ATPase" evidence="3">
    <location>
        <begin position="267"/>
        <end position="396"/>
    </location>
</feature>
<dbReference type="Proteomes" id="UP000186308">
    <property type="component" value="Unassembled WGS sequence"/>
</dbReference>
<dbReference type="PANTHER" id="PTHR23077">
    <property type="entry name" value="AAA-FAMILY ATPASE"/>
    <property type="match status" value="1"/>
</dbReference>
<evidence type="ECO:0000313" key="5">
    <source>
        <dbReference type="Proteomes" id="UP000186308"/>
    </source>
</evidence>
<dbReference type="EMBL" id="FTNE01000035">
    <property type="protein sequence ID" value="SIR46543.1"/>
    <property type="molecule type" value="Genomic_DNA"/>
</dbReference>
<proteinExistence type="predicted"/>
<dbReference type="RefSeq" id="WP_051657148.1">
    <property type="nucleotide sequence ID" value="NZ_FTNE01000035.1"/>
</dbReference>
<feature type="domain" description="AAA+ ATPase" evidence="3">
    <location>
        <begin position="502"/>
        <end position="631"/>
    </location>
</feature>
<dbReference type="GO" id="GO:0005524">
    <property type="term" value="F:ATP binding"/>
    <property type="evidence" value="ECO:0007669"/>
    <property type="project" value="UniProtKB-KW"/>
</dbReference>
<comment type="caution">
    <text evidence="4">The sequence shown here is derived from an EMBL/GenBank/DDBJ whole genome shotgun (WGS) entry which is preliminary data.</text>
</comment>
<dbReference type="InterPro" id="IPR050168">
    <property type="entry name" value="AAA_ATPase_domain"/>
</dbReference>
<dbReference type="GO" id="GO:0016887">
    <property type="term" value="F:ATP hydrolysis activity"/>
    <property type="evidence" value="ECO:0007669"/>
    <property type="project" value="InterPro"/>
</dbReference>
<organism evidence="4 5">
    <name type="scientific">Acidiphilium rubrum</name>
    <dbReference type="NCBI Taxonomy" id="526"/>
    <lineage>
        <taxon>Bacteria</taxon>
        <taxon>Pseudomonadati</taxon>
        <taxon>Pseudomonadota</taxon>
        <taxon>Alphaproteobacteria</taxon>
        <taxon>Acetobacterales</taxon>
        <taxon>Acidocellaceae</taxon>
        <taxon>Acidiphilium</taxon>
    </lineage>
</organism>
<dbReference type="InterPro" id="IPR003959">
    <property type="entry name" value="ATPase_AAA_core"/>
</dbReference>
<dbReference type="SMART" id="SM00382">
    <property type="entry name" value="AAA"/>
    <property type="match status" value="2"/>
</dbReference>
<keyword evidence="1" id="KW-0547">Nucleotide-binding</keyword>
<name>A0A8G2FI27_ACIRU</name>
<evidence type="ECO:0000256" key="2">
    <source>
        <dbReference type="ARBA" id="ARBA00022840"/>
    </source>
</evidence>
<sequence length="706" mass="76344">MAIQETFDDFVVDFETKFTTDARSGHDGASLLIYAHNVLNAVEPASDEAQVLVGWLARNRERLGLDETLFTEGDSGRGERRSKLRPVGKMRWRAFGRALEGQVGSGEPLPHSLDPGFIAVADALGLEGLDLALFRLIVLYRLDNRFERLFDGLASARGRPGILRRYPDLFALLISGSPAEINARFRADAPMVASGAIRVDDDGDIQIASRLIALIHACALGDADVRTELLGAPVAARLPWVAFRHLGSEIEIARRVLRQAIAAGNERGVHVLLYGPPGTGKTECAASLAAELGVRLHVIGERSEHGREPSRGERLSDLLLAQRVGAGGEAVYLFDEAEDLFRPRSFDREPDPKIFIHRLLEGAPVPMIWAANDLEAFSPAVLRRMSLCIEVRLPPQNRRAELWQELAVAEGVALDAPTARKLARLIPAAPSVARTALRATRLAGGDAETAELVASGMARAIGHGHAAAPEAETETLYDPALSNADGDLAAMAERLSRPGAPRTISLLLSGPPGTGKSAFARHLAGKMGMTVLQKRGSDLFGPYVGQTEAQIAAAFAEARATQAFLIFDEADSLLLDRSDAHRSWEVSQVNEMLTWMETHPLPFACTTNLPDRLDKASLRRFLVRLNFAPIRPDQAATLFERTFGREAPSGLARLDRLTPADFSRVARRIAVLGLPDDAAAILALFAAEVEGREGLARPIGFGPGRG</sequence>
<dbReference type="PANTHER" id="PTHR23077:SF171">
    <property type="entry name" value="NUCLEAR VALOSIN-CONTAINING PROTEIN-LIKE"/>
    <property type="match status" value="1"/>
</dbReference>
<dbReference type="SUPFAM" id="SSF52540">
    <property type="entry name" value="P-loop containing nucleoside triphosphate hydrolases"/>
    <property type="match status" value="2"/>
</dbReference>
<reference evidence="4 5" key="1">
    <citation type="submission" date="2017-01" db="EMBL/GenBank/DDBJ databases">
        <authorList>
            <person name="Varghese N."/>
            <person name="Submissions S."/>
        </authorList>
    </citation>
    <scope>NUCLEOTIDE SEQUENCE [LARGE SCALE GENOMIC DNA]</scope>
    <source>
        <strain evidence="4 5">ATCC 35905</strain>
    </source>
</reference>
<keyword evidence="5" id="KW-1185">Reference proteome</keyword>
<dbReference type="Pfam" id="PF00004">
    <property type="entry name" value="AAA"/>
    <property type="match status" value="2"/>
</dbReference>
<dbReference type="InterPro" id="IPR003593">
    <property type="entry name" value="AAA+_ATPase"/>
</dbReference>
<dbReference type="InterPro" id="IPR027417">
    <property type="entry name" value="P-loop_NTPase"/>
</dbReference>
<dbReference type="AlphaFoldDB" id="A0A8G2FI27"/>
<gene>
    <name evidence="4" type="ORF">SAMN05421828_13522</name>
</gene>
<evidence type="ECO:0000259" key="3">
    <source>
        <dbReference type="SMART" id="SM00382"/>
    </source>
</evidence>
<evidence type="ECO:0000256" key="1">
    <source>
        <dbReference type="ARBA" id="ARBA00022741"/>
    </source>
</evidence>
<protein>
    <submittedName>
        <fullName evidence="4">AAA+-type ATPase, SpoVK/Ycf46/Vps4 family</fullName>
    </submittedName>
</protein>
<dbReference type="Gene3D" id="3.40.50.300">
    <property type="entry name" value="P-loop containing nucleotide triphosphate hydrolases"/>
    <property type="match status" value="2"/>
</dbReference>
<accession>A0A8G2FI27</accession>
<keyword evidence="2" id="KW-0067">ATP-binding</keyword>